<dbReference type="NCBIfam" id="TIGR00924">
    <property type="entry name" value="yjdL_sub1_fam"/>
    <property type="match status" value="1"/>
</dbReference>
<evidence type="ECO:0000313" key="10">
    <source>
        <dbReference type="EMBL" id="GET21097.1"/>
    </source>
</evidence>
<keyword evidence="5" id="KW-0571">Peptide transport</keyword>
<keyword evidence="13" id="KW-1185">Reference proteome</keyword>
<feature type="transmembrane region" description="Helical" evidence="9">
    <location>
        <begin position="392"/>
        <end position="409"/>
    </location>
</feature>
<evidence type="ECO:0000313" key="11">
    <source>
        <dbReference type="EMBL" id="PSK81433.1"/>
    </source>
</evidence>
<evidence type="ECO:0000256" key="4">
    <source>
        <dbReference type="ARBA" id="ARBA00022692"/>
    </source>
</evidence>
<dbReference type="PROSITE" id="PS01022">
    <property type="entry name" value="PTR2_1"/>
    <property type="match status" value="1"/>
</dbReference>
<dbReference type="PROSITE" id="PS01023">
    <property type="entry name" value="PTR2_2"/>
    <property type="match status" value="1"/>
</dbReference>
<dbReference type="GO" id="GO:1904680">
    <property type="term" value="F:peptide transmembrane transporter activity"/>
    <property type="evidence" value="ECO:0007669"/>
    <property type="project" value="InterPro"/>
</dbReference>
<feature type="transmembrane region" description="Helical" evidence="9">
    <location>
        <begin position="321"/>
        <end position="343"/>
    </location>
</feature>
<keyword evidence="7 9" id="KW-0472">Membrane</keyword>
<evidence type="ECO:0000256" key="8">
    <source>
        <dbReference type="RuleBase" id="RU003755"/>
    </source>
</evidence>
<dbReference type="PANTHER" id="PTHR23517">
    <property type="entry name" value="RESISTANCE PROTEIN MDTM, PUTATIVE-RELATED-RELATED"/>
    <property type="match status" value="1"/>
</dbReference>
<comment type="similarity">
    <text evidence="8">Belongs to the major facilitator superfamily. Proton-dependent oligopeptide transporter (POT/PTR) (TC 2.A.17) family.</text>
</comment>
<dbReference type="CDD" id="cd17346">
    <property type="entry name" value="MFS_DtpA_like"/>
    <property type="match status" value="1"/>
</dbReference>
<comment type="subcellular location">
    <subcellularLocation>
        <location evidence="1">Cell membrane</location>
        <topology evidence="1">Multi-pass membrane protein</topology>
    </subcellularLocation>
    <subcellularLocation>
        <location evidence="8">Membrane</location>
        <topology evidence="8">Multi-pass membrane protein</topology>
    </subcellularLocation>
</comment>
<dbReference type="InterPro" id="IPR050171">
    <property type="entry name" value="MFS_Transporters"/>
</dbReference>
<dbReference type="GO" id="GO:0006857">
    <property type="term" value="P:oligopeptide transport"/>
    <property type="evidence" value="ECO:0007669"/>
    <property type="project" value="InterPro"/>
</dbReference>
<keyword evidence="4 8" id="KW-0812">Transmembrane</keyword>
<dbReference type="InterPro" id="IPR018456">
    <property type="entry name" value="PTR2_symporter_CS"/>
</dbReference>
<comment type="caution">
    <text evidence="11">The sequence shown here is derived from an EMBL/GenBank/DDBJ whole genome shotgun (WGS) entry which is preliminary data.</text>
</comment>
<dbReference type="Proteomes" id="UP000240621">
    <property type="component" value="Unassembled WGS sequence"/>
</dbReference>
<reference evidence="10 13" key="2">
    <citation type="submission" date="2019-10" db="EMBL/GenBank/DDBJ databases">
        <title>Prolixibacter strains distinguished by the presence of nitrate reductase genes were adept at nitrate-dependent anaerobic corrosion of metallic iron and carbon steel.</title>
        <authorList>
            <person name="Iino T."/>
            <person name="Shono N."/>
            <person name="Ito K."/>
            <person name="Nakamura R."/>
            <person name="Sueoka K."/>
            <person name="Harayama S."/>
            <person name="Ohkuma M."/>
        </authorList>
    </citation>
    <scope>NUCLEOTIDE SEQUENCE [LARGE SCALE GENOMIC DNA]</scope>
    <source>
        <strain evidence="10 13">MIC1-1</strain>
    </source>
</reference>
<dbReference type="EMBL" id="BLAU01000001">
    <property type="protein sequence ID" value="GET21097.1"/>
    <property type="molecule type" value="Genomic_DNA"/>
</dbReference>
<evidence type="ECO:0000256" key="7">
    <source>
        <dbReference type="ARBA" id="ARBA00023136"/>
    </source>
</evidence>
<organism evidence="11 12">
    <name type="scientific">Prolixibacter denitrificans</name>
    <dbReference type="NCBI Taxonomy" id="1541063"/>
    <lineage>
        <taxon>Bacteria</taxon>
        <taxon>Pseudomonadati</taxon>
        <taxon>Bacteroidota</taxon>
        <taxon>Bacteroidia</taxon>
        <taxon>Marinilabiliales</taxon>
        <taxon>Prolixibacteraceae</taxon>
        <taxon>Prolixibacter</taxon>
    </lineage>
</organism>
<name>A0A2P8C8Z1_9BACT</name>
<dbReference type="PANTHER" id="PTHR23517:SF15">
    <property type="entry name" value="PROTON-DEPENDENT OLIGOPEPTIDE FAMILY TRANSPORT PROTEIN"/>
    <property type="match status" value="1"/>
</dbReference>
<feature type="transmembrane region" description="Helical" evidence="9">
    <location>
        <begin position="355"/>
        <end position="372"/>
    </location>
</feature>
<feature type="transmembrane region" description="Helical" evidence="9">
    <location>
        <begin position="282"/>
        <end position="301"/>
    </location>
</feature>
<dbReference type="RefSeq" id="WP_106543116.1">
    <property type="nucleotide sequence ID" value="NZ_BLAU01000001.1"/>
</dbReference>
<dbReference type="Gene3D" id="1.20.1250.20">
    <property type="entry name" value="MFS general substrate transporter like domains"/>
    <property type="match status" value="3"/>
</dbReference>
<dbReference type="InterPro" id="IPR000109">
    <property type="entry name" value="POT_fam"/>
</dbReference>
<feature type="transmembrane region" description="Helical" evidence="9">
    <location>
        <begin position="225"/>
        <end position="246"/>
    </location>
</feature>
<dbReference type="OrthoDB" id="9772725at2"/>
<dbReference type="Pfam" id="PF00854">
    <property type="entry name" value="PTR2"/>
    <property type="match status" value="2"/>
</dbReference>
<feature type="transmembrane region" description="Helical" evidence="9">
    <location>
        <begin position="421"/>
        <end position="439"/>
    </location>
</feature>
<gene>
    <name evidence="11" type="ORF">CLV93_10936</name>
    <name evidence="10" type="ORF">JCM18694_13430</name>
</gene>
<feature type="transmembrane region" description="Helical" evidence="9">
    <location>
        <begin position="21"/>
        <end position="36"/>
    </location>
</feature>
<dbReference type="InterPro" id="IPR005279">
    <property type="entry name" value="Dipep/tripep_permease"/>
</dbReference>
<dbReference type="EMBL" id="PYGC01000009">
    <property type="protein sequence ID" value="PSK81433.1"/>
    <property type="molecule type" value="Genomic_DNA"/>
</dbReference>
<dbReference type="SUPFAM" id="SSF103473">
    <property type="entry name" value="MFS general substrate transporter"/>
    <property type="match status" value="1"/>
</dbReference>
<evidence type="ECO:0000256" key="3">
    <source>
        <dbReference type="ARBA" id="ARBA00022475"/>
    </source>
</evidence>
<keyword evidence="3" id="KW-1003">Cell membrane</keyword>
<dbReference type="AlphaFoldDB" id="A0A2P8C8Z1"/>
<evidence type="ECO:0000256" key="9">
    <source>
        <dbReference type="SAM" id="Phobius"/>
    </source>
</evidence>
<feature type="transmembrane region" description="Helical" evidence="9">
    <location>
        <begin position="524"/>
        <end position="545"/>
    </location>
</feature>
<evidence type="ECO:0000256" key="6">
    <source>
        <dbReference type="ARBA" id="ARBA00022989"/>
    </source>
</evidence>
<evidence type="ECO:0000256" key="2">
    <source>
        <dbReference type="ARBA" id="ARBA00022448"/>
    </source>
</evidence>
<sequence>MLKGHPKGLYVAFFANMGERFGYYTMLAIFTLYLQAKFGFSTATAGDYYGGFLFGIYFLPLIGGIMADKVWGYGKTITIGTIVMFLGYLMLAIPGQGLLLMVAALAVISLGTGFFKGNLQALVGNMYDDPRYSANRDNAFNIFYMGINIGAFFAPSAATGISNMILKKAGLFYNAQIPNMAHLYLDGKLKDTTELMKLAHEQMGDKFTDLTHFSHLYLDTLSQSYNAGFALAAISMVVSLLIFIGFRKYYKAADVTEKQKSMDVNLKDKMVHMTPEATRKRLVALLLVFFVVMFFWMAFHQNGFTMTVFARDYTVSKVSRFTFMFFDLSAFLPLLFAIIGLIMTFSRKLASKFRAIGFGVFVVGSIITGMVYNSYDDTMMISPQLFQHFNPIFIVFLTPLIVGFFTMLRKIGKEPSSPKKIGIGMILTALGFTLLILASDNLMSPGALHGNVSDSLVSPYWLISTYFTLTIAELFLSPIGISFVSKVAPPKYKGLAQGGWLGATAIGNLMAGLIGKFWDTLELWQFFLILVVMCLVSAAFIFMILKRLERASEA</sequence>
<evidence type="ECO:0000256" key="5">
    <source>
        <dbReference type="ARBA" id="ARBA00022856"/>
    </source>
</evidence>
<dbReference type="GO" id="GO:0005886">
    <property type="term" value="C:plasma membrane"/>
    <property type="evidence" value="ECO:0007669"/>
    <property type="project" value="UniProtKB-SubCell"/>
</dbReference>
<dbReference type="InterPro" id="IPR036259">
    <property type="entry name" value="MFS_trans_sf"/>
</dbReference>
<keyword evidence="2 8" id="KW-0813">Transport</keyword>
<feature type="transmembrane region" description="Helical" evidence="9">
    <location>
        <begin position="48"/>
        <end position="66"/>
    </location>
</feature>
<proteinExistence type="inferred from homology"/>
<feature type="transmembrane region" description="Helical" evidence="9">
    <location>
        <begin position="139"/>
        <end position="158"/>
    </location>
</feature>
<dbReference type="Proteomes" id="UP000396862">
    <property type="component" value="Unassembled WGS sequence"/>
</dbReference>
<evidence type="ECO:0000313" key="12">
    <source>
        <dbReference type="Proteomes" id="UP000240621"/>
    </source>
</evidence>
<reference evidence="11 12" key="1">
    <citation type="submission" date="2018-03" db="EMBL/GenBank/DDBJ databases">
        <title>Genomic Encyclopedia of Archaeal and Bacterial Type Strains, Phase II (KMG-II): from individual species to whole genera.</title>
        <authorList>
            <person name="Goeker M."/>
        </authorList>
    </citation>
    <scope>NUCLEOTIDE SEQUENCE [LARGE SCALE GENOMIC DNA]</scope>
    <source>
        <strain evidence="11 12">DSM 27267</strain>
    </source>
</reference>
<keyword evidence="5" id="KW-0653">Protein transport</keyword>
<keyword evidence="6 9" id="KW-1133">Transmembrane helix</keyword>
<protein>
    <submittedName>
        <fullName evidence="10">MFS transporter</fullName>
    </submittedName>
    <submittedName>
        <fullName evidence="11">POT family proton-dependent oligopeptide transporter</fullName>
    </submittedName>
</protein>
<feature type="transmembrane region" description="Helical" evidence="9">
    <location>
        <begin position="99"/>
        <end position="119"/>
    </location>
</feature>
<evidence type="ECO:0000313" key="13">
    <source>
        <dbReference type="Proteomes" id="UP000396862"/>
    </source>
</evidence>
<accession>A0A2P8C8Z1</accession>
<feature type="transmembrane region" description="Helical" evidence="9">
    <location>
        <begin position="459"/>
        <end position="483"/>
    </location>
</feature>
<evidence type="ECO:0000256" key="1">
    <source>
        <dbReference type="ARBA" id="ARBA00004651"/>
    </source>
</evidence>
<feature type="transmembrane region" description="Helical" evidence="9">
    <location>
        <begin position="495"/>
        <end position="518"/>
    </location>
</feature>
<feature type="transmembrane region" description="Helical" evidence="9">
    <location>
        <begin position="73"/>
        <end position="93"/>
    </location>
</feature>